<dbReference type="Proteomes" id="UP000294604">
    <property type="component" value="Unassembled WGS sequence"/>
</dbReference>
<comment type="caution">
    <text evidence="2">The sequence shown here is derived from an EMBL/GenBank/DDBJ whole genome shotgun (WGS) entry which is preliminary data.</text>
</comment>
<proteinExistence type="predicted"/>
<feature type="transmembrane region" description="Helical" evidence="1">
    <location>
        <begin position="26"/>
        <end position="44"/>
    </location>
</feature>
<keyword evidence="1" id="KW-0812">Transmembrane</keyword>
<dbReference type="AlphaFoldDB" id="A0A4R8T139"/>
<dbReference type="RefSeq" id="WP_134081069.1">
    <property type="nucleotide sequence ID" value="NZ_PECL01000003.1"/>
</dbReference>
<keyword evidence="1" id="KW-0472">Membrane</keyword>
<organism evidence="2 3">
    <name type="scientific">Mycobacteroides salmoniphilum</name>
    <dbReference type="NCBI Taxonomy" id="404941"/>
    <lineage>
        <taxon>Bacteria</taxon>
        <taxon>Bacillati</taxon>
        <taxon>Actinomycetota</taxon>
        <taxon>Actinomycetes</taxon>
        <taxon>Mycobacteriales</taxon>
        <taxon>Mycobacteriaceae</taxon>
        <taxon>Mycobacteroides</taxon>
    </lineage>
</organism>
<evidence type="ECO:0000313" key="3">
    <source>
        <dbReference type="Proteomes" id="UP000294604"/>
    </source>
</evidence>
<name>A0A4R8T139_9MYCO</name>
<dbReference type="EMBL" id="PECL01000003">
    <property type="protein sequence ID" value="TEA09148.1"/>
    <property type="molecule type" value="Genomic_DNA"/>
</dbReference>
<gene>
    <name evidence="2" type="ORF">CCUG60884_00317</name>
</gene>
<feature type="transmembrane region" description="Helical" evidence="1">
    <location>
        <begin position="64"/>
        <end position="85"/>
    </location>
</feature>
<accession>A0A4R8T139</accession>
<reference evidence="2 3" key="1">
    <citation type="journal article" date="2019" name="Sci. Rep.">
        <title>Extended insight into the Mycobacterium chelonae-abscessus complex through whole genome sequencing of Mycobacterium salmoniphilum outbreak and Mycobacterium salmoniphilum-like strains.</title>
        <authorList>
            <person name="Behra P.R.K."/>
            <person name="Das S."/>
            <person name="Pettersson B.M.F."/>
            <person name="Shirreff L."/>
            <person name="DuCote T."/>
            <person name="Jacobsson K.G."/>
            <person name="Ennis D.G."/>
            <person name="Kirsebom L.A."/>
        </authorList>
    </citation>
    <scope>NUCLEOTIDE SEQUENCE [LARGE SCALE GENOMIC DNA]</scope>
    <source>
        <strain evidence="2 3">CCUG 60884</strain>
    </source>
</reference>
<sequence>MGNNVIKNGAGRRDEIPDWERSLSSVVRGFAVAAIILAVLTVALGLDAKFHDPNDADPNDAGAMIGPGVGALVAFLFWSLTWSVLRMWRQEDREFYDRLHRRTASSSDEVR</sequence>
<evidence type="ECO:0000256" key="1">
    <source>
        <dbReference type="SAM" id="Phobius"/>
    </source>
</evidence>
<keyword evidence="1" id="KW-1133">Transmembrane helix</keyword>
<evidence type="ECO:0000313" key="2">
    <source>
        <dbReference type="EMBL" id="TEA09148.1"/>
    </source>
</evidence>
<protein>
    <submittedName>
        <fullName evidence="2">Uncharacterized protein</fullName>
    </submittedName>
</protein>